<dbReference type="OrthoDB" id="9792152at2"/>
<comment type="similarity">
    <text evidence="1 5">Belongs to the peptidase S8 family.</text>
</comment>
<dbReference type="InterPro" id="IPR000209">
    <property type="entry name" value="Peptidase_S8/S53_dom"/>
</dbReference>
<proteinExistence type="inferred from homology"/>
<dbReference type="Proteomes" id="UP000198850">
    <property type="component" value="Unassembled WGS sequence"/>
</dbReference>
<evidence type="ECO:0000256" key="3">
    <source>
        <dbReference type="ARBA" id="ARBA00022801"/>
    </source>
</evidence>
<dbReference type="InterPro" id="IPR008979">
    <property type="entry name" value="Galactose-bd-like_sf"/>
</dbReference>
<dbReference type="STRING" id="425514.SAMN05443550_106100"/>
<name>A0A1H4EQZ3_9SPHI</name>
<dbReference type="Gene3D" id="3.40.50.200">
    <property type="entry name" value="Peptidase S8/S53 domain"/>
    <property type="match status" value="1"/>
</dbReference>
<keyword evidence="2" id="KW-0645">Protease</keyword>
<organism evidence="8 9">
    <name type="scientific">Pedobacter hartonius</name>
    <dbReference type="NCBI Taxonomy" id="425514"/>
    <lineage>
        <taxon>Bacteria</taxon>
        <taxon>Pseudomonadati</taxon>
        <taxon>Bacteroidota</taxon>
        <taxon>Sphingobacteriia</taxon>
        <taxon>Sphingobacteriales</taxon>
        <taxon>Sphingobacteriaceae</taxon>
        <taxon>Pedobacter</taxon>
    </lineage>
</organism>
<dbReference type="InterPro" id="IPR023828">
    <property type="entry name" value="Peptidase_S8_Ser-AS"/>
</dbReference>
<evidence type="ECO:0000256" key="2">
    <source>
        <dbReference type="ARBA" id="ARBA00022670"/>
    </source>
</evidence>
<evidence type="ECO:0000256" key="1">
    <source>
        <dbReference type="ARBA" id="ARBA00011073"/>
    </source>
</evidence>
<dbReference type="AlphaFoldDB" id="A0A1H4EQZ3"/>
<dbReference type="GO" id="GO:0006508">
    <property type="term" value="P:proteolysis"/>
    <property type="evidence" value="ECO:0007669"/>
    <property type="project" value="UniProtKB-KW"/>
</dbReference>
<dbReference type="PROSITE" id="PS00138">
    <property type="entry name" value="SUBTILASE_SER"/>
    <property type="match status" value="1"/>
</dbReference>
<sequence length="689" mass="73628">MINYCSFTKFGFFILCYTGLTGHTLQAQEIIKPNVTNSAFLKENGTALFSITHTNRLNAFAMAKEKGWPTAGTDRNGNVFRLQRTDDLGMPVYYITTNNVIAAGTTRTNKLYTGGGMGLSLNGSGISAGKVAIWDSDAALASHVEFAGGRIEIKDKTTATALHSTHVAGTMIAAGINTIARGMAFGLPKLYAFNFDNDIPEMSANAATLLISNHSYGTAAGWSLNTGITPEQWEFLGAPGENEDYKFGYYDTESAEWDKICYNAPYYLPVKSAGNSRTVNGPAIGEVYYRFNASRVMTNAGPRPVGISSNDGYDNISTYGTAKNILTIGAVNPLGSGPYTAANIRITAFSSWGPTDDGRIKPDLVADGVRVISTSNAGNDIYASLSGTSMSTPNVSGSLILLQELYSRENEHSFMRAATLKALAIGTATDAGTAEGPDYSYGWGLLNMEAAAQAILDNGSAAKIAENILSQGEQQFIDVIASGKGPLTGTICWTDPEATPVSSVSGLNNTTPRLVNDLDLRATQASSTYNPWVLDSANPSAAATKGDNTLDNVEQVLITDPVAGATYRFKISHKEVLKRGPQAYSIVLTGINGNASFGTNKVGDDDLEMSIYPVPAKNELNIIFSISEASPIQLSLVNLSGQVLYRENKNNFSGLYQNQLNISPYPSGVYFIVLKAGNKSYTKKFICNK</sequence>
<comment type="caution">
    <text evidence="5">Lacks conserved residue(s) required for the propagation of feature annotation.</text>
</comment>
<dbReference type="SUPFAM" id="SSF49785">
    <property type="entry name" value="Galactose-binding domain-like"/>
    <property type="match status" value="1"/>
</dbReference>
<evidence type="ECO:0000259" key="6">
    <source>
        <dbReference type="Pfam" id="PF00082"/>
    </source>
</evidence>
<dbReference type="PANTHER" id="PTHR43399:SF4">
    <property type="entry name" value="CELL WALL-ASSOCIATED PROTEASE"/>
    <property type="match status" value="1"/>
</dbReference>
<feature type="domain" description="Peptidase S8/S53" evidence="6">
    <location>
        <begin position="159"/>
        <end position="444"/>
    </location>
</feature>
<dbReference type="GO" id="GO:0004252">
    <property type="term" value="F:serine-type endopeptidase activity"/>
    <property type="evidence" value="ECO:0007669"/>
    <property type="project" value="InterPro"/>
</dbReference>
<keyword evidence="3" id="KW-0378">Hydrolase</keyword>
<dbReference type="SUPFAM" id="SSF52743">
    <property type="entry name" value="Subtilisin-like"/>
    <property type="match status" value="1"/>
</dbReference>
<dbReference type="NCBIfam" id="TIGR04183">
    <property type="entry name" value="Por_Secre_tail"/>
    <property type="match status" value="1"/>
</dbReference>
<keyword evidence="9" id="KW-1185">Reference proteome</keyword>
<dbReference type="Pfam" id="PF18962">
    <property type="entry name" value="Por_Secre_tail"/>
    <property type="match status" value="1"/>
</dbReference>
<protein>
    <submittedName>
        <fullName evidence="8">Por secretion system C-terminal sorting domain-containing protein</fullName>
    </submittedName>
</protein>
<dbReference type="InterPro" id="IPR026444">
    <property type="entry name" value="Secre_tail"/>
</dbReference>
<evidence type="ECO:0000313" key="9">
    <source>
        <dbReference type="Proteomes" id="UP000198850"/>
    </source>
</evidence>
<evidence type="ECO:0000313" key="8">
    <source>
        <dbReference type="EMBL" id="SEA87327.1"/>
    </source>
</evidence>
<evidence type="ECO:0000256" key="4">
    <source>
        <dbReference type="ARBA" id="ARBA00022825"/>
    </source>
</evidence>
<dbReference type="InterPro" id="IPR051048">
    <property type="entry name" value="Peptidase_S8/S53_subtilisin"/>
</dbReference>
<dbReference type="Pfam" id="PF00082">
    <property type="entry name" value="Peptidase_S8"/>
    <property type="match status" value="1"/>
</dbReference>
<dbReference type="PANTHER" id="PTHR43399">
    <property type="entry name" value="SUBTILISIN-RELATED"/>
    <property type="match status" value="1"/>
</dbReference>
<dbReference type="InterPro" id="IPR036852">
    <property type="entry name" value="Peptidase_S8/S53_dom_sf"/>
</dbReference>
<dbReference type="Gene3D" id="2.60.120.380">
    <property type="match status" value="1"/>
</dbReference>
<gene>
    <name evidence="8" type="ORF">SAMN05443550_106100</name>
</gene>
<evidence type="ECO:0000259" key="7">
    <source>
        <dbReference type="Pfam" id="PF18962"/>
    </source>
</evidence>
<accession>A0A1H4EQZ3</accession>
<reference evidence="8 9" key="1">
    <citation type="submission" date="2016-10" db="EMBL/GenBank/DDBJ databases">
        <authorList>
            <person name="de Groot N.N."/>
        </authorList>
    </citation>
    <scope>NUCLEOTIDE SEQUENCE [LARGE SCALE GENOMIC DNA]</scope>
    <source>
        <strain evidence="8 9">DSM 19033</strain>
    </source>
</reference>
<evidence type="ECO:0000256" key="5">
    <source>
        <dbReference type="PROSITE-ProRule" id="PRU01240"/>
    </source>
</evidence>
<dbReference type="EMBL" id="FNRA01000006">
    <property type="protein sequence ID" value="SEA87327.1"/>
    <property type="molecule type" value="Genomic_DNA"/>
</dbReference>
<feature type="domain" description="Secretion system C-terminal sorting" evidence="7">
    <location>
        <begin position="611"/>
        <end position="686"/>
    </location>
</feature>
<dbReference type="PROSITE" id="PS51892">
    <property type="entry name" value="SUBTILASE"/>
    <property type="match status" value="1"/>
</dbReference>
<keyword evidence="4" id="KW-0720">Serine protease</keyword>